<dbReference type="InterPro" id="IPR009003">
    <property type="entry name" value="Peptidase_S1_PA"/>
</dbReference>
<keyword evidence="1" id="KW-0812">Transmembrane</keyword>
<protein>
    <submittedName>
        <fullName evidence="2">Trypsin-like peptidase domain-containing protein</fullName>
    </submittedName>
</protein>
<comment type="caution">
    <text evidence="2">The sequence shown here is derived from an EMBL/GenBank/DDBJ whole genome shotgun (WGS) entry which is preliminary data.</text>
</comment>
<sequence length="378" mass="40702">MTLIMNGWKKFFQTRNLKSTIFIAGVITAATIAFTGKMTGLTVQADAIAQQTQPGTDSKTLNQTEIDAIASQTTVVIGQDLQKGDVEARREFNPGSGVIIAKRGNIYYVATNLHVVRGRGGFYGVRTFDGAVYPVDDESTRSNIVPMGKEQGESGETIQGLDVAIVQFKSDKNYPLANLPGSPNQGERAFVSGWPDPGNETARRQRLFAPGEVIRVTPRTADGGYSIQYSCETQRGMSGGPVFNDRGELVGIHGRAGEATSVSVPGTLVASLMGGNPIAQTAIQSKFNLGIRVSDLTEEAKKIQPLAGVFPYIKFEPPPVQPAVVSRGMPEKRPRSADTIDDIYKTFSRDFKHAAVRDCPSAGSRTVLLGTSEERCPE</sequence>
<evidence type="ECO:0000313" key="3">
    <source>
        <dbReference type="Proteomes" id="UP000031532"/>
    </source>
</evidence>
<dbReference type="OrthoDB" id="447561at2"/>
<keyword evidence="3" id="KW-1185">Reference proteome</keyword>
<gene>
    <name evidence="2" type="ORF">QH73_0012245</name>
</gene>
<name>A0A9X5E5Y3_9CYAN</name>
<reference evidence="2 3" key="1">
    <citation type="journal article" date="2015" name="Genome Announc.">
        <title>Draft Genome Sequence of the Terrestrial Cyanobacterium Scytonema millei VB511283, Isolated from Eastern India.</title>
        <authorList>
            <person name="Sen D."/>
            <person name="Chandrababunaidu M.M."/>
            <person name="Singh D."/>
            <person name="Sanghi N."/>
            <person name="Ghorai A."/>
            <person name="Mishra G.P."/>
            <person name="Madduluri M."/>
            <person name="Adhikary S.P."/>
            <person name="Tripathy S."/>
        </authorList>
    </citation>
    <scope>NUCLEOTIDE SEQUENCE [LARGE SCALE GENOMIC DNA]</scope>
    <source>
        <strain evidence="2 3">VB511283</strain>
    </source>
</reference>
<accession>A0A9X5E5Y3</accession>
<organism evidence="2 3">
    <name type="scientific">Scytonema millei VB511283</name>
    <dbReference type="NCBI Taxonomy" id="1245923"/>
    <lineage>
        <taxon>Bacteria</taxon>
        <taxon>Bacillati</taxon>
        <taxon>Cyanobacteriota</taxon>
        <taxon>Cyanophyceae</taxon>
        <taxon>Nostocales</taxon>
        <taxon>Scytonemataceae</taxon>
        <taxon>Scytonema</taxon>
    </lineage>
</organism>
<dbReference type="SUPFAM" id="SSF50494">
    <property type="entry name" value="Trypsin-like serine proteases"/>
    <property type="match status" value="1"/>
</dbReference>
<keyword evidence="1" id="KW-0472">Membrane</keyword>
<evidence type="ECO:0000256" key="1">
    <source>
        <dbReference type="SAM" id="Phobius"/>
    </source>
</evidence>
<dbReference type="Gene3D" id="2.40.10.10">
    <property type="entry name" value="Trypsin-like serine proteases"/>
    <property type="match status" value="2"/>
</dbReference>
<dbReference type="RefSeq" id="WP_132866987.1">
    <property type="nucleotide sequence ID" value="NZ_JTJC03000003.1"/>
</dbReference>
<evidence type="ECO:0000313" key="2">
    <source>
        <dbReference type="EMBL" id="NHC35418.1"/>
    </source>
</evidence>
<dbReference type="AlphaFoldDB" id="A0A9X5E5Y3"/>
<dbReference type="Proteomes" id="UP000031532">
    <property type="component" value="Unassembled WGS sequence"/>
</dbReference>
<proteinExistence type="predicted"/>
<dbReference type="PANTHER" id="PTHR43019">
    <property type="entry name" value="SERINE ENDOPROTEASE DEGS"/>
    <property type="match status" value="1"/>
</dbReference>
<dbReference type="PANTHER" id="PTHR43019:SF23">
    <property type="entry name" value="PROTEASE DO-LIKE 5, CHLOROPLASTIC"/>
    <property type="match status" value="1"/>
</dbReference>
<dbReference type="Pfam" id="PF13365">
    <property type="entry name" value="Trypsin_2"/>
    <property type="match status" value="1"/>
</dbReference>
<dbReference type="InterPro" id="IPR043504">
    <property type="entry name" value="Peptidase_S1_PA_chymotrypsin"/>
</dbReference>
<feature type="transmembrane region" description="Helical" evidence="1">
    <location>
        <begin position="21"/>
        <end position="43"/>
    </location>
</feature>
<keyword evidence="1" id="KW-1133">Transmembrane helix</keyword>
<dbReference type="EMBL" id="JTJC03000003">
    <property type="protein sequence ID" value="NHC35418.1"/>
    <property type="molecule type" value="Genomic_DNA"/>
</dbReference>